<comment type="caution">
    <text evidence="2">The sequence shown here is derived from an EMBL/GenBank/DDBJ whole genome shotgun (WGS) entry which is preliminary data.</text>
</comment>
<proteinExistence type="predicted"/>
<name>A0A4R5VH78_9BACI</name>
<organism evidence="2 3">
    <name type="scientific">Bacillus salipaludis</name>
    <dbReference type="NCBI Taxonomy" id="2547811"/>
    <lineage>
        <taxon>Bacteria</taxon>
        <taxon>Bacillati</taxon>
        <taxon>Bacillota</taxon>
        <taxon>Bacilli</taxon>
        <taxon>Bacillales</taxon>
        <taxon>Bacillaceae</taxon>
        <taxon>Bacillus</taxon>
    </lineage>
</organism>
<evidence type="ECO:0000313" key="3">
    <source>
        <dbReference type="Proteomes" id="UP000295132"/>
    </source>
</evidence>
<evidence type="ECO:0000313" key="2">
    <source>
        <dbReference type="EMBL" id="TDK53684.1"/>
    </source>
</evidence>
<evidence type="ECO:0000256" key="1">
    <source>
        <dbReference type="SAM" id="Phobius"/>
    </source>
</evidence>
<dbReference type="Proteomes" id="UP000295132">
    <property type="component" value="Unassembled WGS sequence"/>
</dbReference>
<dbReference type="RefSeq" id="WP_133340657.1">
    <property type="nucleotide sequence ID" value="NZ_SMYO01000068.1"/>
</dbReference>
<gene>
    <name evidence="2" type="ORF">E2K98_30180</name>
</gene>
<dbReference type="AlphaFoldDB" id="A0A4R5VH78"/>
<protein>
    <submittedName>
        <fullName evidence="2">Uncharacterized protein</fullName>
    </submittedName>
</protein>
<feature type="transmembrane region" description="Helical" evidence="1">
    <location>
        <begin position="215"/>
        <end position="235"/>
    </location>
</feature>
<keyword evidence="1" id="KW-0812">Transmembrane</keyword>
<dbReference type="EMBL" id="SMYO01000068">
    <property type="protein sequence ID" value="TDK53684.1"/>
    <property type="molecule type" value="Genomic_DNA"/>
</dbReference>
<keyword evidence="1" id="KW-0472">Membrane</keyword>
<feature type="transmembrane region" description="Helical" evidence="1">
    <location>
        <begin position="247"/>
        <end position="267"/>
    </location>
</feature>
<keyword evidence="1" id="KW-1133">Transmembrane helix</keyword>
<reference evidence="2 3" key="1">
    <citation type="submission" date="2019-03" db="EMBL/GenBank/DDBJ databases">
        <title>Bacillus niacini sp. nov. a Nicotinate-Metabolizing Mesophile Isolated from Soil.</title>
        <authorList>
            <person name="Zhang G."/>
        </authorList>
    </citation>
    <scope>NUCLEOTIDE SEQUENCE [LARGE SCALE GENOMIC DNA]</scope>
    <source>
        <strain evidence="2 3">WN066</strain>
    </source>
</reference>
<feature type="transmembrane region" description="Helical" evidence="1">
    <location>
        <begin position="81"/>
        <end position="103"/>
    </location>
</feature>
<dbReference type="InterPro" id="IPR047928">
    <property type="entry name" value="Perm_prefix_1"/>
</dbReference>
<accession>A0A4R5VH78</accession>
<sequence>MKQIEAFVDSVYQGVGGNEKEIQELKEEMNGHLLEAVHDLKSEGKTEQEAIELAIERFGGEQEMRSIVSQLFKAQKVFAKWVLYLAIAFLVISSTVFGVMWVAGEQNSHENSIVATKIFNLLHNKDNVSEDMKKEIETLVKGTDQISKVQIYNVQDVKLEAKSYNSIFEYVENAKPNYQFERKIWAPDWAFDLYPYGNGDSEWYVNMEVRYIDTIMTLVLFVGVAVYAALFTIWATINAYHQRRLNVGWVLVFAFLNVIGYLVYIVIGKRVQSKTIL</sequence>
<dbReference type="NCBIfam" id="NF038403">
    <property type="entry name" value="perm_prefix_1"/>
    <property type="match status" value="1"/>
</dbReference>